<dbReference type="SUPFAM" id="SSF57903">
    <property type="entry name" value="FYVE/PHD zinc finger"/>
    <property type="match status" value="1"/>
</dbReference>
<feature type="compositionally biased region" description="Polar residues" evidence="14">
    <location>
        <begin position="534"/>
        <end position="543"/>
    </location>
</feature>
<feature type="domain" description="FYVE-type" evidence="15">
    <location>
        <begin position="168"/>
        <end position="228"/>
    </location>
</feature>
<dbReference type="EMBL" id="LN649230">
    <property type="protein sequence ID" value="CEI60726.1"/>
    <property type="molecule type" value="Genomic_DNA"/>
</dbReference>
<comment type="subcellular location">
    <subcellularLocation>
        <location evidence="2 12">Endosome membrane</location>
        <topology evidence="2 12">Peripheral membrane protein</topology>
        <orientation evidence="2 12">Cytoplasmic side</orientation>
    </subcellularLocation>
</comment>
<evidence type="ECO:0000256" key="11">
    <source>
        <dbReference type="ARBA" id="ARBA00023136"/>
    </source>
</evidence>
<dbReference type="PROSITE" id="PS50178">
    <property type="entry name" value="ZF_FYVE"/>
    <property type="match status" value="1"/>
</dbReference>
<dbReference type="Pfam" id="PF00790">
    <property type="entry name" value="VHS"/>
    <property type="match status" value="1"/>
</dbReference>
<keyword evidence="18" id="KW-1185">Reference proteome</keyword>
<organism evidence="17 18">
    <name type="scientific">Fusarium venenatum</name>
    <dbReference type="NCBI Taxonomy" id="56646"/>
    <lineage>
        <taxon>Eukaryota</taxon>
        <taxon>Fungi</taxon>
        <taxon>Dikarya</taxon>
        <taxon>Ascomycota</taxon>
        <taxon>Pezizomycotina</taxon>
        <taxon>Sordariomycetes</taxon>
        <taxon>Hypocreomycetidae</taxon>
        <taxon>Hypocreales</taxon>
        <taxon>Nectriaceae</taxon>
        <taxon>Fusarium</taxon>
    </lineage>
</organism>
<dbReference type="SUPFAM" id="SSF48464">
    <property type="entry name" value="ENTH/VHS domain"/>
    <property type="match status" value="1"/>
</dbReference>
<evidence type="ECO:0000256" key="6">
    <source>
        <dbReference type="ARBA" id="ARBA00022723"/>
    </source>
</evidence>
<evidence type="ECO:0000256" key="5">
    <source>
        <dbReference type="ARBA" id="ARBA00017753"/>
    </source>
</evidence>
<evidence type="ECO:0000256" key="1">
    <source>
        <dbReference type="ARBA" id="ARBA00003067"/>
    </source>
</evidence>
<dbReference type="InterPro" id="IPR017073">
    <property type="entry name" value="HGS/VPS27"/>
</dbReference>
<accession>A0A2L2TCL9</accession>
<evidence type="ECO:0000259" key="16">
    <source>
        <dbReference type="PROSITE" id="PS50179"/>
    </source>
</evidence>
<proteinExistence type="inferred from homology"/>
<comment type="function">
    <text evidence="1 12">Component of the ESCRT-0 complex which is the sorting receptor for ubiquitinated cargo proteins at the multivesicular body (MVB) and recruits ESCRT-I to the MVB outer membrane.</text>
</comment>
<feature type="compositionally biased region" description="Basic and acidic residues" evidence="14">
    <location>
        <begin position="721"/>
        <end position="730"/>
    </location>
</feature>
<feature type="compositionally biased region" description="Low complexity" evidence="14">
    <location>
        <begin position="544"/>
        <end position="572"/>
    </location>
</feature>
<feature type="compositionally biased region" description="Polar residues" evidence="14">
    <location>
        <begin position="577"/>
        <end position="588"/>
    </location>
</feature>
<evidence type="ECO:0000256" key="14">
    <source>
        <dbReference type="SAM" id="MobiDB-lite"/>
    </source>
</evidence>
<keyword evidence="8 12" id="KW-0967">Endosome</keyword>
<comment type="subunit">
    <text evidence="4 12">Component of the ESCRT-0 complex composed of HSE1 and VPS27.</text>
</comment>
<dbReference type="FunFam" id="1.25.40.90:FF:000031">
    <property type="entry name" value="Vacuolar protein sorting-associated protein 27"/>
    <property type="match status" value="1"/>
</dbReference>
<dbReference type="SMART" id="SM00064">
    <property type="entry name" value="FYVE"/>
    <property type="match status" value="1"/>
</dbReference>
<dbReference type="CDD" id="cd21385">
    <property type="entry name" value="GAT_Vps27"/>
    <property type="match status" value="1"/>
</dbReference>
<feature type="domain" description="VHS" evidence="16">
    <location>
        <begin position="26"/>
        <end position="150"/>
    </location>
</feature>
<dbReference type="InterPro" id="IPR003903">
    <property type="entry name" value="UIM_dom"/>
</dbReference>
<dbReference type="InterPro" id="IPR000306">
    <property type="entry name" value="Znf_FYVE"/>
</dbReference>
<dbReference type="GO" id="GO:0033565">
    <property type="term" value="C:ESCRT-0 complex"/>
    <property type="evidence" value="ECO:0007669"/>
    <property type="project" value="TreeGrafter"/>
</dbReference>
<dbReference type="Proteomes" id="UP000245910">
    <property type="component" value="Chromosome II"/>
</dbReference>
<dbReference type="GO" id="GO:0010008">
    <property type="term" value="C:endosome membrane"/>
    <property type="evidence" value="ECO:0007669"/>
    <property type="project" value="UniProtKB-SubCell"/>
</dbReference>
<dbReference type="Pfam" id="PF02809">
    <property type="entry name" value="UIM"/>
    <property type="match status" value="2"/>
</dbReference>
<dbReference type="GO" id="GO:0032266">
    <property type="term" value="F:phosphatidylinositol-3-phosphate binding"/>
    <property type="evidence" value="ECO:0007669"/>
    <property type="project" value="TreeGrafter"/>
</dbReference>
<evidence type="ECO:0000313" key="17">
    <source>
        <dbReference type="EMBL" id="CEI60726.1"/>
    </source>
</evidence>
<evidence type="ECO:0000256" key="13">
    <source>
        <dbReference type="PROSITE-ProRule" id="PRU00091"/>
    </source>
</evidence>
<feature type="compositionally biased region" description="Polar residues" evidence="14">
    <location>
        <begin position="338"/>
        <end position="350"/>
    </location>
</feature>
<dbReference type="InterPro" id="IPR008942">
    <property type="entry name" value="ENTH_VHS"/>
</dbReference>
<dbReference type="GO" id="GO:0043130">
    <property type="term" value="F:ubiquitin binding"/>
    <property type="evidence" value="ECO:0007669"/>
    <property type="project" value="InterPro"/>
</dbReference>
<dbReference type="PANTHER" id="PTHR47794">
    <property type="entry name" value="VACUOLAR PROTEIN SORTING-ASSOCIATED PROTEIN 27"/>
    <property type="match status" value="1"/>
</dbReference>
<name>A0A2L2TCL9_9HYPO</name>
<evidence type="ECO:0000259" key="15">
    <source>
        <dbReference type="PROSITE" id="PS50178"/>
    </source>
</evidence>
<dbReference type="AlphaFoldDB" id="A0A2L2TCL9"/>
<dbReference type="InterPro" id="IPR013083">
    <property type="entry name" value="Znf_RING/FYVE/PHD"/>
</dbReference>
<dbReference type="Gene3D" id="1.25.40.90">
    <property type="match status" value="1"/>
</dbReference>
<evidence type="ECO:0000256" key="3">
    <source>
        <dbReference type="ARBA" id="ARBA00008597"/>
    </source>
</evidence>
<dbReference type="Gene3D" id="6.10.140.100">
    <property type="match status" value="1"/>
</dbReference>
<evidence type="ECO:0000256" key="2">
    <source>
        <dbReference type="ARBA" id="ARBA00004125"/>
    </source>
</evidence>
<dbReference type="PROSITE" id="PS50179">
    <property type="entry name" value="VHS"/>
    <property type="match status" value="1"/>
</dbReference>
<feature type="compositionally biased region" description="Low complexity" evidence="14">
    <location>
        <begin position="493"/>
        <end position="513"/>
    </location>
</feature>
<dbReference type="InterPro" id="IPR011011">
    <property type="entry name" value="Znf_FYVE_PHD"/>
</dbReference>
<dbReference type="RefSeq" id="XP_025584446.1">
    <property type="nucleotide sequence ID" value="XM_025733551.1"/>
</dbReference>
<evidence type="ECO:0000256" key="10">
    <source>
        <dbReference type="ARBA" id="ARBA00022833"/>
    </source>
</evidence>
<dbReference type="SMART" id="SM00288">
    <property type="entry name" value="VHS"/>
    <property type="match status" value="1"/>
</dbReference>
<keyword evidence="7" id="KW-0677">Repeat</keyword>
<reference evidence="18" key="1">
    <citation type="submission" date="2014-10" db="EMBL/GenBank/DDBJ databases">
        <authorList>
            <person name="King R."/>
        </authorList>
    </citation>
    <scope>NUCLEOTIDE SEQUENCE [LARGE SCALE GENOMIC DNA]</scope>
    <source>
        <strain evidence="18">A3/5</strain>
    </source>
</reference>
<dbReference type="Pfam" id="PF01363">
    <property type="entry name" value="FYVE"/>
    <property type="match status" value="1"/>
</dbReference>
<feature type="region of interest" description="Disordered" evidence="14">
    <location>
        <begin position="230"/>
        <end position="261"/>
    </location>
</feature>
<evidence type="ECO:0000256" key="4">
    <source>
        <dbReference type="ARBA" id="ARBA00011446"/>
    </source>
</evidence>
<protein>
    <recommendedName>
        <fullName evidence="5 12">Vacuolar protein sorting-associated protein 27</fullName>
    </recommendedName>
</protein>
<sequence length="730" mass="80153">MMSWWSSSANTALDEQVEKATSSSLEDIALNLEISDVIRSKTVAPKEAMRSLKKRIGNKNPNTQLSALNLTDTCVKNGGSHFLTEVASREFMDNLVSLLQAVGGAAVNADVKSKILELIQSWAGATEGRYELSYIGEVYRTLERDGYQFPPKTSVASSMIDSSAPPEWTDSDVCMRCRTPFTFTNRKHHCRNCGNCFDQQCSAKVVALPHLGIMAPVRVDDGCYAKLTNKGHKLPNPSLDRSPTYPHKTRSTSAMQPRNARVDDGFDEDLKKALAMSLEEVTTHSHGFSGPVQATHATDGNASAAKQAEDDDDDLKAAIAASLADMEEQKKRHATALKEQTSSSVNTSSPANFVLPKNDYELTPVEAENINLFATLVDRLQTQPPGTILREPQIQELYDSIGTLRPKLARTYGETMSKHDTLLDLHAKLSTVVRYYDRMLEDRLSKAYSQQNLGGYNLPPTRQPAGPYPSISSQIPSNPGVAESFYTGQQQPSYQASPQHQHYQQPPHATTQPQYPPYGSAPESQPSQYPPQHVQGTDSWQNRAPSAPQDQYQQQPQQLSHDPNQQAQNAQPPQAPITNDPNASYYFTPQQAQQAPLGPSAPGAAPDAPQSPYPNLQSPSQYPGGPVPVPSQPTPGQTPSQPTQAPQQPVQSPQLQHSQPPQPQQPQMGQQAPPPQQQAYWQPSMPQQHQQPPAAPHNWAYGGYTQDSFPSVPQQEPAKQPVKEEALIEF</sequence>
<feature type="compositionally biased region" description="Low complexity" evidence="14">
    <location>
        <begin position="589"/>
        <end position="610"/>
    </location>
</feature>
<dbReference type="SMART" id="SM00726">
    <property type="entry name" value="UIM"/>
    <property type="match status" value="2"/>
</dbReference>
<dbReference type="InterPro" id="IPR002014">
    <property type="entry name" value="VHS_dom"/>
</dbReference>
<keyword evidence="10" id="KW-0862">Zinc</keyword>
<keyword evidence="11 12" id="KW-0472">Membrane</keyword>
<dbReference type="GeneID" id="37256801"/>
<keyword evidence="6" id="KW-0479">Metal-binding</keyword>
<dbReference type="PANTHER" id="PTHR47794:SF1">
    <property type="entry name" value="VACUOLAR PROTEIN SORTING-ASSOCIATED PROTEIN 27"/>
    <property type="match status" value="1"/>
</dbReference>
<dbReference type="InterPro" id="IPR049425">
    <property type="entry name" value="Vps27_GAT-like"/>
</dbReference>
<dbReference type="STRING" id="56646.A0A2L2TCL9"/>
<dbReference type="PIRSF" id="PIRSF036956">
    <property type="entry name" value="Hrs_Vps27"/>
    <property type="match status" value="1"/>
</dbReference>
<feature type="region of interest" description="Disordered" evidence="14">
    <location>
        <begin position="330"/>
        <end position="350"/>
    </location>
</feature>
<dbReference type="CDD" id="cd15735">
    <property type="entry name" value="FYVE_spVPS27p_like"/>
    <property type="match status" value="1"/>
</dbReference>
<comment type="similarity">
    <text evidence="3 12">Belongs to the VPS27 family.</text>
</comment>
<dbReference type="OrthoDB" id="957735at2759"/>
<keyword evidence="9 13" id="KW-0863">Zinc-finger</keyword>
<dbReference type="CDD" id="cd16979">
    <property type="entry name" value="VHS_Vps27"/>
    <property type="match status" value="1"/>
</dbReference>
<dbReference type="GO" id="GO:0006623">
    <property type="term" value="P:protein targeting to vacuole"/>
    <property type="evidence" value="ECO:0007669"/>
    <property type="project" value="TreeGrafter"/>
</dbReference>
<dbReference type="FunFam" id="3.30.40.10:FF:000161">
    <property type="entry name" value="Vacuolar protein sorting-associated protein 27"/>
    <property type="match status" value="1"/>
</dbReference>
<dbReference type="Gene3D" id="3.30.40.10">
    <property type="entry name" value="Zinc/RING finger domain, C3HC4 (zinc finger)"/>
    <property type="match status" value="1"/>
</dbReference>
<evidence type="ECO:0000256" key="7">
    <source>
        <dbReference type="ARBA" id="ARBA00022737"/>
    </source>
</evidence>
<evidence type="ECO:0000256" key="8">
    <source>
        <dbReference type="ARBA" id="ARBA00022753"/>
    </source>
</evidence>
<dbReference type="GO" id="GO:0008270">
    <property type="term" value="F:zinc ion binding"/>
    <property type="evidence" value="ECO:0007669"/>
    <property type="project" value="UniProtKB-KW"/>
</dbReference>
<evidence type="ECO:0000313" key="18">
    <source>
        <dbReference type="Proteomes" id="UP000245910"/>
    </source>
</evidence>
<dbReference type="PROSITE" id="PS50330">
    <property type="entry name" value="UIM"/>
    <property type="match status" value="1"/>
</dbReference>
<feature type="region of interest" description="Disordered" evidence="14">
    <location>
        <begin position="284"/>
        <end position="312"/>
    </location>
</feature>
<evidence type="ECO:0000256" key="9">
    <source>
        <dbReference type="ARBA" id="ARBA00022771"/>
    </source>
</evidence>
<dbReference type="Pfam" id="PF21356">
    <property type="entry name" value="Vps27_GAT-like"/>
    <property type="match status" value="1"/>
</dbReference>
<dbReference type="InterPro" id="IPR017455">
    <property type="entry name" value="Znf_FYVE-rel"/>
</dbReference>
<feature type="region of interest" description="Disordered" evidence="14">
    <location>
        <begin position="451"/>
        <end position="730"/>
    </location>
</feature>
<dbReference type="GO" id="GO:0043328">
    <property type="term" value="P:protein transport to vacuole involved in ubiquitin-dependent protein catabolic process via the multivesicular body sorting pathway"/>
    <property type="evidence" value="ECO:0007669"/>
    <property type="project" value="TreeGrafter"/>
</dbReference>
<evidence type="ECO:0000256" key="12">
    <source>
        <dbReference type="PIRNR" id="PIRNR036956"/>
    </source>
</evidence>
<dbReference type="KEGG" id="fvn:FVRRES_05162"/>
<feature type="compositionally biased region" description="Low complexity" evidence="14">
    <location>
        <begin position="634"/>
        <end position="692"/>
    </location>
</feature>
<feature type="compositionally biased region" description="Polar residues" evidence="14">
    <location>
        <begin position="705"/>
        <end position="714"/>
    </location>
</feature>
<dbReference type="Gene3D" id="1.20.5.1940">
    <property type="match status" value="1"/>
</dbReference>
<dbReference type="FunFam" id="1.20.5.1940:FF:000001">
    <property type="entry name" value="Vacuolar protein sorting-associated protein 27"/>
    <property type="match status" value="1"/>
</dbReference>